<evidence type="ECO:0000313" key="2">
    <source>
        <dbReference type="Proteomes" id="UP000766904"/>
    </source>
</evidence>
<protein>
    <submittedName>
        <fullName evidence="1">Uncharacterized protein</fullName>
    </submittedName>
</protein>
<proteinExistence type="predicted"/>
<reference evidence="1" key="1">
    <citation type="submission" date="2017-11" db="EMBL/GenBank/DDBJ databases">
        <authorList>
            <person name="Kajale S.C."/>
            <person name="Sharma A."/>
        </authorList>
    </citation>
    <scope>NUCLEOTIDE SEQUENCE</scope>
    <source>
        <strain evidence="1">LS1_42</strain>
    </source>
</reference>
<sequence length="62" mass="6933">MFTNESAPERGESKQYLVQCDGCSFERPAEGRDAATTIGTSHRQETRHDVVVVEIPPSMHSR</sequence>
<organism evidence="1 2">
    <name type="scientific">Natronococcus pandeyae</name>
    <dbReference type="NCBI Taxonomy" id="2055836"/>
    <lineage>
        <taxon>Archaea</taxon>
        <taxon>Methanobacteriati</taxon>
        <taxon>Methanobacteriota</taxon>
        <taxon>Stenosarchaea group</taxon>
        <taxon>Halobacteria</taxon>
        <taxon>Halobacteriales</taxon>
        <taxon>Natrialbaceae</taxon>
        <taxon>Natronococcus</taxon>
    </lineage>
</organism>
<dbReference type="AlphaFoldDB" id="A0A8J8PXQ0"/>
<gene>
    <name evidence="1" type="ORF">CV102_21030</name>
</gene>
<dbReference type="OrthoDB" id="174605at2157"/>
<comment type="caution">
    <text evidence="1">The sequence shown here is derived from an EMBL/GenBank/DDBJ whole genome shotgun (WGS) entry which is preliminary data.</text>
</comment>
<dbReference type="Proteomes" id="UP000766904">
    <property type="component" value="Unassembled WGS sequence"/>
</dbReference>
<dbReference type="RefSeq" id="WP_148859963.1">
    <property type="nucleotide sequence ID" value="NZ_PHNJ01000015.1"/>
</dbReference>
<name>A0A8J8PXQ0_9EURY</name>
<keyword evidence="2" id="KW-1185">Reference proteome</keyword>
<evidence type="ECO:0000313" key="1">
    <source>
        <dbReference type="EMBL" id="TYL36761.1"/>
    </source>
</evidence>
<accession>A0A8J8PXQ0</accession>
<dbReference type="EMBL" id="PHNJ01000015">
    <property type="protein sequence ID" value="TYL36761.1"/>
    <property type="molecule type" value="Genomic_DNA"/>
</dbReference>